<dbReference type="InterPro" id="IPR000185">
    <property type="entry name" value="SecA"/>
</dbReference>
<dbReference type="GO" id="GO:0031522">
    <property type="term" value="C:cell envelope Sec protein transport complex"/>
    <property type="evidence" value="ECO:0007669"/>
    <property type="project" value="TreeGrafter"/>
</dbReference>
<dbReference type="GO" id="GO:0005829">
    <property type="term" value="C:cytosol"/>
    <property type="evidence" value="ECO:0007669"/>
    <property type="project" value="TreeGrafter"/>
</dbReference>
<dbReference type="PROSITE" id="PS51194">
    <property type="entry name" value="HELICASE_CTER"/>
    <property type="match status" value="1"/>
</dbReference>
<dbReference type="Pfam" id="PF21090">
    <property type="entry name" value="P-loop_SecA"/>
    <property type="match status" value="1"/>
</dbReference>
<sequence length="664" mass="74524">MNHLIQASRPGLLLGDRPERAPAKPLNTADQWLSNAWQEWKNPIRTLSEFKPVLKRVLAEEQRLAALNASALAQQINYCRQKLQGGSLDITVAEQLFAAIRLAARSTHNVTLHTEQLFAGWAMLHGNIVEMNTGEGKTLTAALPAIVVALTGTPVHVITVNEYLMQRDATALTPLYTRFGLRVSVVNDSMSDDERHKAYGADIVYCTNKQIVFDYLRDLQQLDGYHLGLKSRLRSLLSTAPTKPVLRGLCFAIIDEADSVMIDDARTPLILAEPLQAERSAVTESAIALGVARTLHEGADFRIQHDTHSVWLTETGLDAVRNLAERLNGVWRFERYRNELVRQALCALHLYRRDRHYLVRNGCVELIDEATGRLMPDRKLQHGLHRMLELKESCSPSDETGVKAAISFQSFFRRYRHLTGMSGTIYDVRSELRQVYGRGVVKIPPHKKNHRRYLPTIVLNNRTEQLERALQEVLTRTSLGQPLLIGTRSVELSEQVSDLLHVEGIPHELLNARQDADEARVVANAGRPGAITVATNMAGRGTDIPLQANASELGGLHVINLEINESSRVDRQLYGRAARQGDPGSCQSILSLSDELVTKTQLRKIANLADNCLNRHPRLGQWLALQLVEYAQRRCERIHRQQRITVFQEQDQLNRQLAISGKGT</sequence>
<dbReference type="GO" id="GO:0006605">
    <property type="term" value="P:protein targeting"/>
    <property type="evidence" value="ECO:0007669"/>
    <property type="project" value="InterPro"/>
</dbReference>
<dbReference type="InterPro" id="IPR044722">
    <property type="entry name" value="SecA_SF2_C"/>
</dbReference>
<dbReference type="SUPFAM" id="SSF81767">
    <property type="entry name" value="Pre-protein crosslinking domain of SecA"/>
    <property type="match status" value="1"/>
</dbReference>
<evidence type="ECO:0000256" key="9">
    <source>
        <dbReference type="ARBA" id="ARBA00023010"/>
    </source>
</evidence>
<dbReference type="GO" id="GO:0017038">
    <property type="term" value="P:protein import"/>
    <property type="evidence" value="ECO:0007669"/>
    <property type="project" value="InterPro"/>
</dbReference>
<organism evidence="15 16">
    <name type="scientific">Granulosicoccus antarcticus IMCC3135</name>
    <dbReference type="NCBI Taxonomy" id="1192854"/>
    <lineage>
        <taxon>Bacteria</taxon>
        <taxon>Pseudomonadati</taxon>
        <taxon>Pseudomonadota</taxon>
        <taxon>Gammaproteobacteria</taxon>
        <taxon>Chromatiales</taxon>
        <taxon>Granulosicoccaceae</taxon>
        <taxon>Granulosicoccus</taxon>
    </lineage>
</organism>
<dbReference type="SMART" id="SM00957">
    <property type="entry name" value="SecA_DEAD"/>
    <property type="match status" value="1"/>
</dbReference>
<dbReference type="InterPro" id="IPR020937">
    <property type="entry name" value="SecA_CS"/>
</dbReference>
<dbReference type="InterPro" id="IPR027417">
    <property type="entry name" value="P-loop_NTPase"/>
</dbReference>
<feature type="domain" description="Helicase ATP-binding" evidence="12">
    <location>
        <begin position="118"/>
        <end position="260"/>
    </location>
</feature>
<feature type="region of interest" description="Disordered" evidence="11">
    <location>
        <begin position="1"/>
        <end position="20"/>
    </location>
</feature>
<dbReference type="SUPFAM" id="SSF52540">
    <property type="entry name" value="P-loop containing nucleoside triphosphate hydrolases"/>
    <property type="match status" value="2"/>
</dbReference>
<keyword evidence="10" id="KW-0472">Membrane</keyword>
<dbReference type="InterPro" id="IPR036670">
    <property type="entry name" value="SecA_X-link_sf"/>
</dbReference>
<keyword evidence="8" id="KW-1278">Translocase</keyword>
<evidence type="ECO:0000256" key="11">
    <source>
        <dbReference type="SAM" id="MobiDB-lite"/>
    </source>
</evidence>
<evidence type="ECO:0000256" key="10">
    <source>
        <dbReference type="ARBA" id="ARBA00023136"/>
    </source>
</evidence>
<dbReference type="InterPro" id="IPR014001">
    <property type="entry name" value="Helicase_ATP-bd"/>
</dbReference>
<dbReference type="Gene3D" id="3.40.50.300">
    <property type="entry name" value="P-loop containing nucleotide triphosphate hydrolases"/>
    <property type="match status" value="2"/>
</dbReference>
<accession>A0A2Z2NSQ9</accession>
<dbReference type="RefSeq" id="WP_088916152.1">
    <property type="nucleotide sequence ID" value="NZ_CP018632.1"/>
</dbReference>
<keyword evidence="1" id="KW-0813">Transport</keyword>
<dbReference type="PRINTS" id="PR00906">
    <property type="entry name" value="SECA"/>
</dbReference>
<dbReference type="Gene3D" id="3.90.1440.10">
    <property type="entry name" value="SecA, preprotein cross-linking domain"/>
    <property type="match status" value="1"/>
</dbReference>
<dbReference type="CDD" id="cd17928">
    <property type="entry name" value="DEXDc_SecA"/>
    <property type="match status" value="1"/>
</dbReference>
<evidence type="ECO:0000256" key="4">
    <source>
        <dbReference type="ARBA" id="ARBA00022519"/>
    </source>
</evidence>
<keyword evidence="6" id="KW-0067">ATP-binding</keyword>
<keyword evidence="4" id="KW-0997">Cell inner membrane</keyword>
<dbReference type="Pfam" id="PF01043">
    <property type="entry name" value="SecA_PP_bind"/>
    <property type="match status" value="1"/>
</dbReference>
<dbReference type="AlphaFoldDB" id="A0A2Z2NSQ9"/>
<evidence type="ECO:0000313" key="15">
    <source>
        <dbReference type="EMBL" id="ASJ70627.1"/>
    </source>
</evidence>
<name>A0A2Z2NSQ9_9GAMM</name>
<dbReference type="InterPro" id="IPR011115">
    <property type="entry name" value="SecA_DEAD"/>
</dbReference>
<dbReference type="PROSITE" id="PS51192">
    <property type="entry name" value="HELICASE_ATP_BIND_1"/>
    <property type="match status" value="1"/>
</dbReference>
<evidence type="ECO:0000256" key="3">
    <source>
        <dbReference type="ARBA" id="ARBA00022490"/>
    </source>
</evidence>
<dbReference type="SMART" id="SM00958">
    <property type="entry name" value="SecA_PP_bind"/>
    <property type="match status" value="1"/>
</dbReference>
<evidence type="ECO:0000259" key="13">
    <source>
        <dbReference type="PROSITE" id="PS51194"/>
    </source>
</evidence>
<keyword evidence="5" id="KW-0547">Nucleotide-binding</keyword>
<evidence type="ECO:0000259" key="14">
    <source>
        <dbReference type="PROSITE" id="PS51196"/>
    </source>
</evidence>
<evidence type="ECO:0000256" key="1">
    <source>
        <dbReference type="ARBA" id="ARBA00022448"/>
    </source>
</evidence>
<dbReference type="InterPro" id="IPR014018">
    <property type="entry name" value="SecA_motor_DEAD"/>
</dbReference>
<dbReference type="GO" id="GO:0005524">
    <property type="term" value="F:ATP binding"/>
    <property type="evidence" value="ECO:0007669"/>
    <property type="project" value="UniProtKB-KW"/>
</dbReference>
<evidence type="ECO:0000256" key="2">
    <source>
        <dbReference type="ARBA" id="ARBA00022475"/>
    </source>
</evidence>
<protein>
    <submittedName>
        <fullName evidence="15">Protein translocase subunit SecA</fullName>
    </submittedName>
</protein>
<evidence type="ECO:0000256" key="8">
    <source>
        <dbReference type="ARBA" id="ARBA00022967"/>
    </source>
</evidence>
<feature type="domain" description="SecA family profile" evidence="14">
    <location>
        <begin position="32"/>
        <end position="621"/>
    </location>
</feature>
<dbReference type="InterPro" id="IPR001650">
    <property type="entry name" value="Helicase_C-like"/>
</dbReference>
<dbReference type="PROSITE" id="PS51196">
    <property type="entry name" value="SECA_MOTOR_DEAD"/>
    <property type="match status" value="1"/>
</dbReference>
<keyword evidence="9" id="KW-0811">Translocation</keyword>
<dbReference type="GO" id="GO:0043952">
    <property type="term" value="P:protein transport by the Sec complex"/>
    <property type="evidence" value="ECO:0007669"/>
    <property type="project" value="TreeGrafter"/>
</dbReference>
<keyword evidence="2" id="KW-1003">Cell membrane</keyword>
<proteinExistence type="predicted"/>
<dbReference type="FunFam" id="3.40.50.300:FF:000429">
    <property type="entry name" value="Preprotein translocase subunit SecA"/>
    <property type="match status" value="1"/>
</dbReference>
<dbReference type="PROSITE" id="PS01312">
    <property type="entry name" value="SECA"/>
    <property type="match status" value="1"/>
</dbReference>
<dbReference type="CDD" id="cd18803">
    <property type="entry name" value="SF2_C_secA"/>
    <property type="match status" value="1"/>
</dbReference>
<dbReference type="EMBL" id="CP018632">
    <property type="protein sequence ID" value="ASJ70627.1"/>
    <property type="molecule type" value="Genomic_DNA"/>
</dbReference>
<keyword evidence="16" id="KW-1185">Reference proteome</keyword>
<dbReference type="PANTHER" id="PTHR30612">
    <property type="entry name" value="SECA INNER MEMBRANE COMPONENT OF SEC PROTEIN SECRETION SYSTEM"/>
    <property type="match status" value="1"/>
</dbReference>
<evidence type="ECO:0000259" key="12">
    <source>
        <dbReference type="PROSITE" id="PS51192"/>
    </source>
</evidence>
<evidence type="ECO:0000256" key="7">
    <source>
        <dbReference type="ARBA" id="ARBA00022927"/>
    </source>
</evidence>
<dbReference type="GO" id="GO:0005886">
    <property type="term" value="C:plasma membrane"/>
    <property type="evidence" value="ECO:0007669"/>
    <property type="project" value="TreeGrafter"/>
</dbReference>
<evidence type="ECO:0000256" key="5">
    <source>
        <dbReference type="ARBA" id="ARBA00022741"/>
    </source>
</evidence>
<evidence type="ECO:0000256" key="6">
    <source>
        <dbReference type="ARBA" id="ARBA00022840"/>
    </source>
</evidence>
<evidence type="ECO:0000313" key="16">
    <source>
        <dbReference type="Proteomes" id="UP000250079"/>
    </source>
</evidence>
<dbReference type="PANTHER" id="PTHR30612:SF0">
    <property type="entry name" value="CHLOROPLAST PROTEIN-TRANSPORTING ATPASE"/>
    <property type="match status" value="1"/>
</dbReference>
<dbReference type="Proteomes" id="UP000250079">
    <property type="component" value="Chromosome"/>
</dbReference>
<reference evidence="15 16" key="1">
    <citation type="submission" date="2016-12" db="EMBL/GenBank/DDBJ databases">
        <authorList>
            <person name="Song W.-J."/>
            <person name="Kurnit D.M."/>
        </authorList>
    </citation>
    <scope>NUCLEOTIDE SEQUENCE [LARGE SCALE GENOMIC DNA]</scope>
    <source>
        <strain evidence="15 16">IMCC3135</strain>
    </source>
</reference>
<gene>
    <name evidence="15" type="primary">secA_1</name>
    <name evidence="15" type="ORF">IMCC3135_02570</name>
</gene>
<keyword evidence="3" id="KW-0963">Cytoplasm</keyword>
<feature type="domain" description="Helicase C-terminal" evidence="13">
    <location>
        <begin position="465"/>
        <end position="624"/>
    </location>
</feature>
<dbReference type="GO" id="GO:0006886">
    <property type="term" value="P:intracellular protein transport"/>
    <property type="evidence" value="ECO:0007669"/>
    <property type="project" value="InterPro"/>
</dbReference>
<keyword evidence="7" id="KW-0653">Protein transport</keyword>
<dbReference type="OrthoDB" id="9805579at2"/>
<dbReference type="KEGG" id="gai:IMCC3135_02570"/>
<dbReference type="Pfam" id="PF07517">
    <property type="entry name" value="SecA_DEAD"/>
    <property type="match status" value="1"/>
</dbReference>
<dbReference type="InterPro" id="IPR011130">
    <property type="entry name" value="SecA_preprotein_X-link_dom"/>
</dbReference>